<reference evidence="3 4" key="1">
    <citation type="submission" date="2015-10" db="EMBL/GenBank/DDBJ databases">
        <title>Draft genome sequence of Streptomyces griseoruber DSM 40281, type strain for the species Streptomyces griseoruber.</title>
        <authorList>
            <person name="Ruckert C."/>
            <person name="Winkler A."/>
            <person name="Kalinowski J."/>
            <person name="Kampfer P."/>
            <person name="Glaeser S."/>
        </authorList>
    </citation>
    <scope>NUCLEOTIDE SEQUENCE [LARGE SCALE GENOMIC DNA]</scope>
    <source>
        <strain evidence="3 4">DSM 40281</strain>
    </source>
</reference>
<feature type="compositionally biased region" description="Pro residues" evidence="1">
    <location>
        <begin position="197"/>
        <end position="209"/>
    </location>
</feature>
<feature type="region of interest" description="Disordered" evidence="1">
    <location>
        <begin position="195"/>
        <end position="247"/>
    </location>
</feature>
<evidence type="ECO:0000256" key="1">
    <source>
        <dbReference type="SAM" id="MobiDB-lite"/>
    </source>
</evidence>
<comment type="caution">
    <text evidence="3">The sequence shown here is derived from an EMBL/GenBank/DDBJ whole genome shotgun (WGS) entry which is preliminary data.</text>
</comment>
<feature type="compositionally biased region" description="Pro residues" evidence="1">
    <location>
        <begin position="1"/>
        <end position="26"/>
    </location>
</feature>
<proteinExistence type="predicted"/>
<dbReference type="AlphaFoldDB" id="A0A101SL90"/>
<feature type="transmembrane region" description="Helical" evidence="2">
    <location>
        <begin position="124"/>
        <end position="145"/>
    </location>
</feature>
<keyword evidence="2" id="KW-0812">Transmembrane</keyword>
<name>A0A101SL90_9ACTN</name>
<feature type="compositionally biased region" description="Pro residues" evidence="1">
    <location>
        <begin position="217"/>
        <end position="247"/>
    </location>
</feature>
<protein>
    <submittedName>
        <fullName evidence="3">Uncharacterized protein</fullName>
    </submittedName>
</protein>
<accession>A0A101SL90</accession>
<dbReference type="EMBL" id="LMWW01000072">
    <property type="protein sequence ID" value="KUN75951.1"/>
    <property type="molecule type" value="Genomic_DNA"/>
</dbReference>
<dbReference type="Proteomes" id="UP000052982">
    <property type="component" value="Unassembled WGS sequence"/>
</dbReference>
<feature type="region of interest" description="Disordered" evidence="1">
    <location>
        <begin position="1"/>
        <end position="31"/>
    </location>
</feature>
<evidence type="ECO:0000313" key="3">
    <source>
        <dbReference type="EMBL" id="KUN75951.1"/>
    </source>
</evidence>
<feature type="transmembrane region" description="Helical" evidence="2">
    <location>
        <begin position="98"/>
        <end position="117"/>
    </location>
</feature>
<sequence>MTQPTQPGPYVPPPGPYGRPPGPPADPGAAADRVSGGLLLVGAALALTGSFTTLDESKETIGSGSSSAAVYRTVAKAWSYTTSVPGQKSQSVTQFDGVPLLVGALLAVAAGVLLLTGSGGRQPLVRVLGVTGAVLLLGTTLTVAVSAVGDTQWDTGARSTTFGPGFYLLTAACVLGLAATVLTVLNTRRPAAAPAAVPAPYPQPWPTGPVPQAYPQAPQPPYPPAQSYPPAQQPPPPPHQPPAPPTS</sequence>
<evidence type="ECO:0000256" key="2">
    <source>
        <dbReference type="SAM" id="Phobius"/>
    </source>
</evidence>
<organism evidence="3 4">
    <name type="scientific">Streptomyces griseoruber</name>
    <dbReference type="NCBI Taxonomy" id="1943"/>
    <lineage>
        <taxon>Bacteria</taxon>
        <taxon>Bacillati</taxon>
        <taxon>Actinomycetota</taxon>
        <taxon>Actinomycetes</taxon>
        <taxon>Kitasatosporales</taxon>
        <taxon>Streptomycetaceae</taxon>
        <taxon>Streptomyces</taxon>
    </lineage>
</organism>
<keyword evidence="2" id="KW-0472">Membrane</keyword>
<feature type="transmembrane region" description="Helical" evidence="2">
    <location>
        <begin position="165"/>
        <end position="185"/>
    </location>
</feature>
<dbReference type="RefSeq" id="WP_059203448.1">
    <property type="nucleotide sequence ID" value="NZ_JBIRRP010000005.1"/>
</dbReference>
<dbReference type="OrthoDB" id="4338959at2"/>
<gene>
    <name evidence="3" type="ORF">AQJ64_40485</name>
</gene>
<evidence type="ECO:0000313" key="4">
    <source>
        <dbReference type="Proteomes" id="UP000052982"/>
    </source>
</evidence>
<keyword evidence="4" id="KW-1185">Reference proteome</keyword>
<keyword evidence="2" id="KW-1133">Transmembrane helix</keyword>